<evidence type="ECO:0000313" key="2">
    <source>
        <dbReference type="Proteomes" id="UP000790709"/>
    </source>
</evidence>
<protein>
    <submittedName>
        <fullName evidence="1">Uncharacterized protein</fullName>
    </submittedName>
</protein>
<proteinExistence type="predicted"/>
<sequence>MSANKYANLPDIDTAPDVYETEDVFPSSQADKGESSDEEPSAARARGRGGAADGAGREELDVGHLMSTEEASKRFRKAERKRRPRTHYNYPPSPSSSHSASSSRSPSPNRLSSIRTHKLPLPARLRALQAELAELETELADPSNPALQVREKAKGEPIDPGEMIRGLVDVRARLEKVRRGREGRGRLVGVVTGEGEVNGSGEDSEDEQEDQGDEKREKDRSNGDSKAKQAEPDVRTVIEMDKRVGELEKLVGSVSATLDESTPLTPPLLPLLTRLNTQFALLTQPRHIDSISRRLKLLLSDLERVSASQGQKRQPSGAIVPGGAANMATPAHDALLPLLTRLAPSLPHIPHILTRLRTLSALHASAAEFQSTISSLEEEQRRTHEALEALKGAVTSVENSLEANRGTVADNVKGLEQRVEGVLSRLEDLSR</sequence>
<name>A0ACB8BE39_9AGAM</name>
<comment type="caution">
    <text evidence="1">The sequence shown here is derived from an EMBL/GenBank/DDBJ whole genome shotgun (WGS) entry which is preliminary data.</text>
</comment>
<reference evidence="1" key="1">
    <citation type="journal article" date="2021" name="New Phytol.">
        <title>Evolutionary innovations through gain and loss of genes in the ectomycorrhizal Boletales.</title>
        <authorList>
            <person name="Wu G."/>
            <person name="Miyauchi S."/>
            <person name="Morin E."/>
            <person name="Kuo A."/>
            <person name="Drula E."/>
            <person name="Varga T."/>
            <person name="Kohler A."/>
            <person name="Feng B."/>
            <person name="Cao Y."/>
            <person name="Lipzen A."/>
            <person name="Daum C."/>
            <person name="Hundley H."/>
            <person name="Pangilinan J."/>
            <person name="Johnson J."/>
            <person name="Barry K."/>
            <person name="LaButti K."/>
            <person name="Ng V."/>
            <person name="Ahrendt S."/>
            <person name="Min B."/>
            <person name="Choi I.G."/>
            <person name="Park H."/>
            <person name="Plett J.M."/>
            <person name="Magnuson J."/>
            <person name="Spatafora J.W."/>
            <person name="Nagy L.G."/>
            <person name="Henrissat B."/>
            <person name="Grigoriev I.V."/>
            <person name="Yang Z.L."/>
            <person name="Xu J."/>
            <person name="Martin F.M."/>
        </authorList>
    </citation>
    <scope>NUCLEOTIDE SEQUENCE</scope>
    <source>
        <strain evidence="1">KUC20120723A-06</strain>
    </source>
</reference>
<accession>A0ACB8BE39</accession>
<keyword evidence="2" id="KW-1185">Reference proteome</keyword>
<dbReference type="Proteomes" id="UP000790709">
    <property type="component" value="Unassembled WGS sequence"/>
</dbReference>
<evidence type="ECO:0000313" key="1">
    <source>
        <dbReference type="EMBL" id="KAH7923924.1"/>
    </source>
</evidence>
<organism evidence="1 2">
    <name type="scientific">Leucogyrophana mollusca</name>
    <dbReference type="NCBI Taxonomy" id="85980"/>
    <lineage>
        <taxon>Eukaryota</taxon>
        <taxon>Fungi</taxon>
        <taxon>Dikarya</taxon>
        <taxon>Basidiomycota</taxon>
        <taxon>Agaricomycotina</taxon>
        <taxon>Agaricomycetes</taxon>
        <taxon>Agaricomycetidae</taxon>
        <taxon>Boletales</taxon>
        <taxon>Boletales incertae sedis</taxon>
        <taxon>Leucogyrophana</taxon>
    </lineage>
</organism>
<gene>
    <name evidence="1" type="ORF">BV22DRAFT_1091858</name>
</gene>
<dbReference type="EMBL" id="MU266438">
    <property type="protein sequence ID" value="KAH7923924.1"/>
    <property type="molecule type" value="Genomic_DNA"/>
</dbReference>